<dbReference type="PANTHER" id="PTHR43525">
    <property type="entry name" value="PROTEIN MALY"/>
    <property type="match status" value="1"/>
</dbReference>
<evidence type="ECO:0000259" key="6">
    <source>
        <dbReference type="Pfam" id="PF00155"/>
    </source>
</evidence>
<keyword evidence="3" id="KW-0663">Pyridoxal phosphate</keyword>
<evidence type="ECO:0000256" key="3">
    <source>
        <dbReference type="ARBA" id="ARBA00022898"/>
    </source>
</evidence>
<dbReference type="InterPro" id="IPR015424">
    <property type="entry name" value="PyrdxlP-dep_Trfase"/>
</dbReference>
<dbReference type="GO" id="GO:0030170">
    <property type="term" value="F:pyridoxal phosphate binding"/>
    <property type="evidence" value="ECO:0007669"/>
    <property type="project" value="InterPro"/>
</dbReference>
<dbReference type="Gene3D" id="3.40.640.10">
    <property type="entry name" value="Type I PLP-dependent aspartate aminotransferase-like (Major domain)"/>
    <property type="match status" value="1"/>
</dbReference>
<dbReference type="CDD" id="cd00609">
    <property type="entry name" value="AAT_like"/>
    <property type="match status" value="1"/>
</dbReference>
<dbReference type="InterPro" id="IPR015422">
    <property type="entry name" value="PyrdxlP-dep_Trfase_small"/>
</dbReference>
<keyword evidence="4" id="KW-0456">Lyase</keyword>
<comment type="cofactor">
    <cofactor evidence="1">
        <name>pyridoxal 5'-phosphate</name>
        <dbReference type="ChEBI" id="CHEBI:597326"/>
    </cofactor>
</comment>
<dbReference type="SUPFAM" id="SSF53383">
    <property type="entry name" value="PLP-dependent transferases"/>
    <property type="match status" value="1"/>
</dbReference>
<feature type="domain" description="Aminotransferase class I/classII large" evidence="6">
    <location>
        <begin position="99"/>
        <end position="374"/>
    </location>
</feature>
<organism evidence="7">
    <name type="scientific">freshwater metagenome</name>
    <dbReference type="NCBI Taxonomy" id="449393"/>
    <lineage>
        <taxon>unclassified sequences</taxon>
        <taxon>metagenomes</taxon>
        <taxon>ecological metagenomes</taxon>
    </lineage>
</organism>
<dbReference type="EC" id="4.4.1.13" evidence="2"/>
<accession>A0A6J7FJ32</accession>
<gene>
    <name evidence="7" type="ORF">UFOPK3495_00575</name>
    <name evidence="8" type="ORF">UFOPK4237_00370</name>
</gene>
<name>A0A6J7FJ32_9ZZZZ</name>
<dbReference type="InterPro" id="IPR051798">
    <property type="entry name" value="Class-II_PLP-Dep_Aminotrans"/>
</dbReference>
<evidence type="ECO:0000256" key="4">
    <source>
        <dbReference type="ARBA" id="ARBA00023239"/>
    </source>
</evidence>
<dbReference type="GO" id="GO:0047804">
    <property type="term" value="F:cysteine-S-conjugate beta-lyase activity"/>
    <property type="evidence" value="ECO:0007669"/>
    <property type="project" value="UniProtKB-EC"/>
</dbReference>
<protein>
    <recommendedName>
        <fullName evidence="2">cysteine-S-conjugate beta-lyase</fullName>
        <ecNumber evidence="2">4.4.1.13</ecNumber>
    </recommendedName>
</protein>
<proteinExistence type="inferred from homology"/>
<dbReference type="Gene3D" id="3.90.1150.10">
    <property type="entry name" value="Aspartate Aminotransferase, domain 1"/>
    <property type="match status" value="1"/>
</dbReference>
<reference evidence="7" key="1">
    <citation type="submission" date="2020-05" db="EMBL/GenBank/DDBJ databases">
        <authorList>
            <person name="Chiriac C."/>
            <person name="Salcher M."/>
            <person name="Ghai R."/>
            <person name="Kavagutti S V."/>
        </authorList>
    </citation>
    <scope>NUCLEOTIDE SEQUENCE</scope>
</reference>
<dbReference type="EMBL" id="CAFBPZ010000014">
    <property type="protein sequence ID" value="CAB5035823.1"/>
    <property type="molecule type" value="Genomic_DNA"/>
</dbReference>
<evidence type="ECO:0000256" key="5">
    <source>
        <dbReference type="ARBA" id="ARBA00037974"/>
    </source>
</evidence>
<dbReference type="InterPro" id="IPR004839">
    <property type="entry name" value="Aminotransferase_I/II_large"/>
</dbReference>
<comment type="similarity">
    <text evidence="5">Belongs to the class-II pyridoxal-phosphate-dependent aminotransferase family. MalY/PatB cystathionine beta-lyase subfamily.</text>
</comment>
<evidence type="ECO:0000256" key="1">
    <source>
        <dbReference type="ARBA" id="ARBA00001933"/>
    </source>
</evidence>
<dbReference type="Pfam" id="PF00155">
    <property type="entry name" value="Aminotran_1_2"/>
    <property type="match status" value="1"/>
</dbReference>
<sequence>MTDFPIDSLAQLRLRKSAKWQVFGTDVIPAWVAEMDFTLAEPIAAVLHDAIQRSDTGYAWTGEVGEALGVFSATRWNWIIDSQCVIPVGDVLTGVGHALIAKTKPGDSVVINSPVYPPFFTTITNVAHRNVVDVPLAWDGSRYTLDQEKMEEAFSRNDVTAFLMCTPHNPTGRVFDRSEMQFIAELANKHQVFVVADEIHAPITHLGNEFIPYLSVAGEGPAVSVISASKAWNIAGLKCAQVVSNSAQLYGTLIERIPLEVQHSAGHLGALAAVAAYTQGAPWLDTMLAHLETKSALLGTLLRGQLPDVTFTPPQASFLAWLDCRSLNLEIDPAEHFLTQAHVALNSGPSFGPGGAGFVRLNFATSPQILGEIVARMASSISEKT</sequence>
<dbReference type="AlphaFoldDB" id="A0A6J7FJ32"/>
<evidence type="ECO:0000313" key="7">
    <source>
        <dbReference type="EMBL" id="CAB4893948.1"/>
    </source>
</evidence>
<dbReference type="InterPro" id="IPR015421">
    <property type="entry name" value="PyrdxlP-dep_Trfase_major"/>
</dbReference>
<evidence type="ECO:0000313" key="8">
    <source>
        <dbReference type="EMBL" id="CAB5035823.1"/>
    </source>
</evidence>
<dbReference type="EMBL" id="CAFBMC010000021">
    <property type="protein sequence ID" value="CAB4893948.1"/>
    <property type="molecule type" value="Genomic_DNA"/>
</dbReference>
<dbReference type="PANTHER" id="PTHR43525:SF2">
    <property type="entry name" value="CYSTATHIONINE BETA-LYASE-RELATED"/>
    <property type="match status" value="1"/>
</dbReference>
<evidence type="ECO:0000256" key="2">
    <source>
        <dbReference type="ARBA" id="ARBA00012224"/>
    </source>
</evidence>